<keyword evidence="1" id="KW-1133">Transmembrane helix</keyword>
<dbReference type="KEGG" id="trz:GWP43_03015"/>
<dbReference type="EMBL" id="CP048020">
    <property type="protein sequence ID" value="QHX42587.1"/>
    <property type="molecule type" value="Genomic_DNA"/>
</dbReference>
<sequence length="201" mass="24039">MTILCNKVSKKNLDARKKSNIQKTDEFTHENIEIYEMLLNNLWKNKKREYFSYKVSIYLIVIYVILNIISFILKGQLFSNKAICILYNLYWMILLILLINTYNFIIDKKEWKFLQTKSSITFTDKYVLENNEKIKLVVYSNEDESWQFLSGRQLNTEDARVVALEEIIIKYPLYEVMYILPKGYVASKAKNKWIITKEQNV</sequence>
<organism evidence="2 3">
    <name type="scientific">Treponema vincentii</name>
    <dbReference type="NCBI Taxonomy" id="69710"/>
    <lineage>
        <taxon>Bacteria</taxon>
        <taxon>Pseudomonadati</taxon>
        <taxon>Spirochaetota</taxon>
        <taxon>Spirochaetia</taxon>
        <taxon>Spirochaetales</taxon>
        <taxon>Treponemataceae</taxon>
        <taxon>Treponema</taxon>
    </lineage>
</organism>
<proteinExistence type="predicted"/>
<keyword evidence="1" id="KW-0472">Membrane</keyword>
<reference evidence="2 3" key="1">
    <citation type="submission" date="2020-01" db="EMBL/GenBank/DDBJ databases">
        <title>Complete genome sequence of a human oral phylogroup 1 Treponema sp. strain ATCC 700766, originally isolated from periodontitis dental plaque.</title>
        <authorList>
            <person name="Chan Y."/>
            <person name="Huo Y.-B."/>
            <person name="Yu X.-L."/>
            <person name="Zeng H."/>
            <person name="Leung W.-K."/>
            <person name="Watt R.M."/>
        </authorList>
    </citation>
    <scope>NUCLEOTIDE SEQUENCE [LARGE SCALE GENOMIC DNA]</scope>
    <source>
        <strain evidence="2 3">OMZ 804</strain>
    </source>
</reference>
<evidence type="ECO:0000313" key="2">
    <source>
        <dbReference type="EMBL" id="QHX42587.1"/>
    </source>
</evidence>
<accession>A0A6P1XYP9</accession>
<evidence type="ECO:0000256" key="1">
    <source>
        <dbReference type="SAM" id="Phobius"/>
    </source>
</evidence>
<keyword evidence="1" id="KW-0812">Transmembrane</keyword>
<dbReference type="Proteomes" id="UP000464374">
    <property type="component" value="Chromosome"/>
</dbReference>
<evidence type="ECO:0000313" key="3">
    <source>
        <dbReference type="Proteomes" id="UP000464374"/>
    </source>
</evidence>
<dbReference type="RefSeq" id="WP_162662605.1">
    <property type="nucleotide sequence ID" value="NZ_CP048020.1"/>
</dbReference>
<feature type="transmembrane region" description="Helical" evidence="1">
    <location>
        <begin position="55"/>
        <end position="73"/>
    </location>
</feature>
<name>A0A6P1XYP9_9SPIR</name>
<protein>
    <submittedName>
        <fullName evidence="2">Uncharacterized protein</fullName>
    </submittedName>
</protein>
<gene>
    <name evidence="2" type="ORF">GWP43_03015</name>
</gene>
<dbReference type="AlphaFoldDB" id="A0A6P1XYP9"/>
<feature type="transmembrane region" description="Helical" evidence="1">
    <location>
        <begin position="85"/>
        <end position="105"/>
    </location>
</feature>